<name>M2RIF2_CERS8</name>
<evidence type="ECO:0000313" key="1">
    <source>
        <dbReference type="EMBL" id="EMD38257.1"/>
    </source>
</evidence>
<protein>
    <submittedName>
        <fullName evidence="1">Uncharacterized protein</fullName>
    </submittedName>
</protein>
<dbReference type="Proteomes" id="UP000016930">
    <property type="component" value="Unassembled WGS sequence"/>
</dbReference>
<sequence>MRNDITIPYLQYTRLMSIRRGFLYVGAVTTNLEGRGTEARRHVAVGPVDLTPADNNTSRKGYVSCGQALQLVIGWNYHLQIRQRCHQLLITEQHPLSSSNHIRRQAL</sequence>
<dbReference type="AlphaFoldDB" id="M2RIF2"/>
<reference evidence="1 2" key="1">
    <citation type="journal article" date="2012" name="Proc. Natl. Acad. Sci. U.S.A.">
        <title>Comparative genomics of Ceriporiopsis subvermispora and Phanerochaete chrysosporium provide insight into selective ligninolysis.</title>
        <authorList>
            <person name="Fernandez-Fueyo E."/>
            <person name="Ruiz-Duenas F.J."/>
            <person name="Ferreira P."/>
            <person name="Floudas D."/>
            <person name="Hibbett D.S."/>
            <person name="Canessa P."/>
            <person name="Larrondo L.F."/>
            <person name="James T.Y."/>
            <person name="Seelenfreund D."/>
            <person name="Lobos S."/>
            <person name="Polanco R."/>
            <person name="Tello M."/>
            <person name="Honda Y."/>
            <person name="Watanabe T."/>
            <person name="Watanabe T."/>
            <person name="Ryu J.S."/>
            <person name="Kubicek C.P."/>
            <person name="Schmoll M."/>
            <person name="Gaskell J."/>
            <person name="Hammel K.E."/>
            <person name="St John F.J."/>
            <person name="Vanden Wymelenberg A."/>
            <person name="Sabat G."/>
            <person name="Splinter BonDurant S."/>
            <person name="Syed K."/>
            <person name="Yadav J.S."/>
            <person name="Doddapaneni H."/>
            <person name="Subramanian V."/>
            <person name="Lavin J.L."/>
            <person name="Oguiza J.A."/>
            <person name="Perez G."/>
            <person name="Pisabarro A.G."/>
            <person name="Ramirez L."/>
            <person name="Santoyo F."/>
            <person name="Master E."/>
            <person name="Coutinho P.M."/>
            <person name="Henrissat B."/>
            <person name="Lombard V."/>
            <person name="Magnuson J.K."/>
            <person name="Kuees U."/>
            <person name="Hori C."/>
            <person name="Igarashi K."/>
            <person name="Samejima M."/>
            <person name="Held B.W."/>
            <person name="Barry K.W."/>
            <person name="LaButti K.M."/>
            <person name="Lapidus A."/>
            <person name="Lindquist E.A."/>
            <person name="Lucas S.M."/>
            <person name="Riley R."/>
            <person name="Salamov A.A."/>
            <person name="Hoffmeister D."/>
            <person name="Schwenk D."/>
            <person name="Hadar Y."/>
            <person name="Yarden O."/>
            <person name="de Vries R.P."/>
            <person name="Wiebenga A."/>
            <person name="Stenlid J."/>
            <person name="Eastwood D."/>
            <person name="Grigoriev I.V."/>
            <person name="Berka R.M."/>
            <person name="Blanchette R.A."/>
            <person name="Kersten P."/>
            <person name="Martinez A.T."/>
            <person name="Vicuna R."/>
            <person name="Cullen D."/>
        </authorList>
    </citation>
    <scope>NUCLEOTIDE SEQUENCE [LARGE SCALE GENOMIC DNA]</scope>
    <source>
        <strain evidence="1 2">B</strain>
    </source>
</reference>
<dbReference type="HOGENOM" id="CLU_2209724_0_0_1"/>
<evidence type="ECO:0000313" key="2">
    <source>
        <dbReference type="Proteomes" id="UP000016930"/>
    </source>
</evidence>
<accession>M2RIF2</accession>
<keyword evidence="2" id="KW-1185">Reference proteome</keyword>
<dbReference type="EMBL" id="KB445795">
    <property type="protein sequence ID" value="EMD38257.1"/>
    <property type="molecule type" value="Genomic_DNA"/>
</dbReference>
<organism evidence="1 2">
    <name type="scientific">Ceriporiopsis subvermispora (strain B)</name>
    <name type="common">White-rot fungus</name>
    <name type="synonym">Gelatoporia subvermispora</name>
    <dbReference type="NCBI Taxonomy" id="914234"/>
    <lineage>
        <taxon>Eukaryota</taxon>
        <taxon>Fungi</taxon>
        <taxon>Dikarya</taxon>
        <taxon>Basidiomycota</taxon>
        <taxon>Agaricomycotina</taxon>
        <taxon>Agaricomycetes</taxon>
        <taxon>Polyporales</taxon>
        <taxon>Gelatoporiaceae</taxon>
        <taxon>Gelatoporia</taxon>
    </lineage>
</organism>
<proteinExistence type="predicted"/>
<gene>
    <name evidence="1" type="ORF">CERSUDRAFT_113421</name>
</gene>